<gene>
    <name evidence="2" type="ORF">NCTC10293_01629</name>
</gene>
<evidence type="ECO:0000313" key="3">
    <source>
        <dbReference type="Proteomes" id="UP000255279"/>
    </source>
</evidence>
<evidence type="ECO:0000313" key="2">
    <source>
        <dbReference type="EMBL" id="STZ14040.1"/>
    </source>
</evidence>
<reference evidence="2 3" key="1">
    <citation type="submission" date="2018-06" db="EMBL/GenBank/DDBJ databases">
        <authorList>
            <consortium name="Pathogen Informatics"/>
            <person name="Doyle S."/>
        </authorList>
    </citation>
    <scope>NUCLEOTIDE SEQUENCE [LARGE SCALE GENOMIC DNA]</scope>
    <source>
        <strain evidence="2 3">NCTC10293</strain>
    </source>
</reference>
<protein>
    <submittedName>
        <fullName evidence="2">Uncharacterized protein</fullName>
    </submittedName>
</protein>
<sequence length="43" mass="4927">MKLIATNKTLRIWTYWLMVAIVMVTMAYAADNLAELVRAVQGR</sequence>
<evidence type="ECO:0000256" key="1">
    <source>
        <dbReference type="SAM" id="Phobius"/>
    </source>
</evidence>
<proteinExistence type="predicted"/>
<dbReference type="EMBL" id="UGQE01000004">
    <property type="protein sequence ID" value="STZ14040.1"/>
    <property type="molecule type" value="Genomic_DNA"/>
</dbReference>
<keyword evidence="1" id="KW-0472">Membrane</keyword>
<keyword evidence="1" id="KW-0812">Transmembrane</keyword>
<feature type="transmembrane region" description="Helical" evidence="1">
    <location>
        <begin position="12"/>
        <end position="30"/>
    </location>
</feature>
<organism evidence="2 3">
    <name type="scientific">Moraxella caviae</name>
    <dbReference type="NCBI Taxonomy" id="34060"/>
    <lineage>
        <taxon>Bacteria</taxon>
        <taxon>Pseudomonadati</taxon>
        <taxon>Pseudomonadota</taxon>
        <taxon>Gammaproteobacteria</taxon>
        <taxon>Moraxellales</taxon>
        <taxon>Moraxellaceae</taxon>
        <taxon>Moraxella</taxon>
    </lineage>
</organism>
<dbReference type="Proteomes" id="UP000255279">
    <property type="component" value="Unassembled WGS sequence"/>
</dbReference>
<accession>A0A378R979</accession>
<keyword evidence="1" id="KW-1133">Transmembrane helix</keyword>
<name>A0A378R979_9GAMM</name>
<dbReference type="AlphaFoldDB" id="A0A378R979"/>